<proteinExistence type="predicted"/>
<evidence type="ECO:0000313" key="1">
    <source>
        <dbReference type="EMBL" id="BAI61125.1"/>
    </source>
</evidence>
<reference evidence="1 2" key="2">
    <citation type="journal article" date="2008" name="Int. J. Syst. Evol. Microbiol.">
        <title>Methanocella paludicola gen. nov., sp. nov., a methane-producing archaeon, the first isolate of the lineage 'Rice Cluster I', and proposal of the new archaeal order Methanocellales ord. nov.</title>
        <authorList>
            <person name="Sakai S."/>
            <person name="Imachi H."/>
            <person name="Hanada S."/>
            <person name="Ohashi A."/>
            <person name="Harada H."/>
            <person name="Kamagata Y."/>
        </authorList>
    </citation>
    <scope>NUCLEOTIDE SEQUENCE [LARGE SCALE GENOMIC DNA]</scope>
    <source>
        <strain evidence="2">DSM 17711 / JCM 13418 / NBRC 101707 / SANAE</strain>
    </source>
</reference>
<protein>
    <submittedName>
        <fullName evidence="1">Uncharacterized protein</fullName>
    </submittedName>
</protein>
<sequence>MMVMAEKCFCGLNPADIARGEPYKDPGFRKVKCAKCGLELLTDIKDKTCCFECEKSG</sequence>
<gene>
    <name evidence="1" type="ordered locus">MCP_1053</name>
</gene>
<name>D1YXF3_METPS</name>
<reference evidence="2" key="3">
    <citation type="journal article" date="2011" name="PLoS ONE">
        <title>Genome sequence of a mesophilic hydrogenotrophic methanogen Methanocella paludicola, the first cultivated representative of the order Methanocellales.</title>
        <authorList>
            <person name="Sakai S."/>
            <person name="Takaki Y."/>
            <person name="Shimamura S."/>
            <person name="Sekine M."/>
            <person name="Tajima T."/>
            <person name="Kosugi H."/>
            <person name="Ichikawa N."/>
            <person name="Tasumi E."/>
            <person name="Hiraki A.T."/>
            <person name="Shimizu A."/>
            <person name="Kato Y."/>
            <person name="Nishiko R."/>
            <person name="Mori K."/>
            <person name="Fujita N."/>
            <person name="Imachi H."/>
            <person name="Takai K."/>
        </authorList>
    </citation>
    <scope>NUCLEOTIDE SEQUENCE [LARGE SCALE GENOMIC DNA]</scope>
    <source>
        <strain evidence="2">DSM 17711 / JCM 13418 / NBRC 101707 / SANAE</strain>
    </source>
</reference>
<dbReference type="KEGG" id="mpd:MCP_1053"/>
<dbReference type="STRING" id="304371.MCP_1053"/>
<dbReference type="InParanoid" id="D1YXF3"/>
<organism evidence="1 2">
    <name type="scientific">Methanocella paludicola (strain DSM 17711 / JCM 13418 / NBRC 101707 / SANAE)</name>
    <dbReference type="NCBI Taxonomy" id="304371"/>
    <lineage>
        <taxon>Archaea</taxon>
        <taxon>Methanobacteriati</taxon>
        <taxon>Methanobacteriota</taxon>
        <taxon>Stenosarchaea group</taxon>
        <taxon>Methanomicrobia</taxon>
        <taxon>Methanocellales</taxon>
        <taxon>Methanocellaceae</taxon>
        <taxon>Methanocella</taxon>
    </lineage>
</organism>
<dbReference type="eggNOG" id="arCOG13215">
    <property type="taxonomic scope" value="Archaea"/>
</dbReference>
<evidence type="ECO:0000313" key="2">
    <source>
        <dbReference type="Proteomes" id="UP000001882"/>
    </source>
</evidence>
<dbReference type="Proteomes" id="UP000001882">
    <property type="component" value="Chromosome"/>
</dbReference>
<dbReference type="AlphaFoldDB" id="D1YXF3"/>
<accession>D1YXF3</accession>
<reference evidence="1 2" key="1">
    <citation type="journal article" date="2007" name="Appl. Environ. Microbiol.">
        <title>Isolation of key methanogens for global methane emission from rice paddy fields: a novel isolate affiliated with the clone cluster rice cluster I.</title>
        <authorList>
            <person name="Sakai S."/>
            <person name="Imachi H."/>
            <person name="Sekiguchi Y."/>
            <person name="Ohashi A."/>
            <person name="Harada H."/>
            <person name="Kamagata Y."/>
        </authorList>
    </citation>
    <scope>NUCLEOTIDE SEQUENCE [LARGE SCALE GENOMIC DNA]</scope>
    <source>
        <strain evidence="2">DSM 17711 / JCM 13418 / NBRC 101707 / SANAE</strain>
    </source>
</reference>
<dbReference type="EMBL" id="AP011532">
    <property type="protein sequence ID" value="BAI61125.1"/>
    <property type="molecule type" value="Genomic_DNA"/>
</dbReference>
<keyword evidence="2" id="KW-1185">Reference proteome</keyword>